<reference evidence="3" key="2">
    <citation type="submission" date="2024-04" db="EMBL/GenBank/DDBJ databases">
        <authorList>
            <person name="Chen Y."/>
            <person name="Shah S."/>
            <person name="Dougan E. K."/>
            <person name="Thang M."/>
            <person name="Chan C."/>
        </authorList>
    </citation>
    <scope>NUCLEOTIDE SEQUENCE [LARGE SCALE GENOMIC DNA]</scope>
</reference>
<evidence type="ECO:0000256" key="1">
    <source>
        <dbReference type="SAM" id="MobiDB-lite"/>
    </source>
</evidence>
<dbReference type="OrthoDB" id="10325372at2759"/>
<dbReference type="EMBL" id="CAMXCT010000919">
    <property type="protein sequence ID" value="CAI3984801.1"/>
    <property type="molecule type" value="Genomic_DNA"/>
</dbReference>
<feature type="region of interest" description="Disordered" evidence="1">
    <location>
        <begin position="22"/>
        <end position="41"/>
    </location>
</feature>
<gene>
    <name evidence="2" type="ORF">C1SCF055_LOCUS12313</name>
</gene>
<name>A0A9P1FQU6_9DINO</name>
<evidence type="ECO:0000313" key="3">
    <source>
        <dbReference type="EMBL" id="CAL1138176.1"/>
    </source>
</evidence>
<keyword evidence="4" id="KW-1185">Reference proteome</keyword>
<sequence length="360" mass="39738">MAKPGSRTALMNTEQKALCRQSGELLETPRSSCAPTVPDSDAEIEVPPRQLFSSPHNGHGSVPPDHLQSVPCIGTKNLGAHGGDFFHHDMSVAAALAPDAPKAFSKFAQHRVKWPPYDPHEITRAQVRQFTTETGEDCLDFVFHCSEGIRLDKLYLFYRELAKAGIYVDVLYWGSSFQKLINSQGYKSSEATGWQLDQKEVLAAMLRRVFPPFDGTQLKNHASALQRHQVDGCQLQDWMAQRHGKCLRIEDVCVFDGFGAQGLWDKLNMAVGVRGVPANTAIPWIILTRTQVCIAVRPTGKIQVSPGKSSVAAIEAVEATLVNHFDAKWVPVDAFKQLPDSVVTYGVLSETARQQTKLFG</sequence>
<dbReference type="AlphaFoldDB" id="A0A9P1FQU6"/>
<evidence type="ECO:0000313" key="4">
    <source>
        <dbReference type="Proteomes" id="UP001152797"/>
    </source>
</evidence>
<dbReference type="EMBL" id="CAMXCT030000919">
    <property type="protein sequence ID" value="CAL4772113.1"/>
    <property type="molecule type" value="Genomic_DNA"/>
</dbReference>
<accession>A0A9P1FQU6</accession>
<dbReference type="Proteomes" id="UP001152797">
    <property type="component" value="Unassembled WGS sequence"/>
</dbReference>
<proteinExistence type="predicted"/>
<protein>
    <submittedName>
        <fullName evidence="2">Uncharacterized protein</fullName>
    </submittedName>
</protein>
<evidence type="ECO:0000313" key="2">
    <source>
        <dbReference type="EMBL" id="CAI3984801.1"/>
    </source>
</evidence>
<reference evidence="2" key="1">
    <citation type="submission" date="2022-10" db="EMBL/GenBank/DDBJ databases">
        <authorList>
            <person name="Chen Y."/>
            <person name="Dougan E. K."/>
            <person name="Chan C."/>
            <person name="Rhodes N."/>
            <person name="Thang M."/>
        </authorList>
    </citation>
    <scope>NUCLEOTIDE SEQUENCE</scope>
</reference>
<organism evidence="2">
    <name type="scientific">Cladocopium goreaui</name>
    <dbReference type="NCBI Taxonomy" id="2562237"/>
    <lineage>
        <taxon>Eukaryota</taxon>
        <taxon>Sar</taxon>
        <taxon>Alveolata</taxon>
        <taxon>Dinophyceae</taxon>
        <taxon>Suessiales</taxon>
        <taxon>Symbiodiniaceae</taxon>
        <taxon>Cladocopium</taxon>
    </lineage>
</organism>
<feature type="region of interest" description="Disordered" evidence="1">
    <location>
        <begin position="49"/>
        <end position="68"/>
    </location>
</feature>
<dbReference type="EMBL" id="CAMXCT020000919">
    <property type="protein sequence ID" value="CAL1138176.1"/>
    <property type="molecule type" value="Genomic_DNA"/>
</dbReference>
<comment type="caution">
    <text evidence="2">The sequence shown here is derived from an EMBL/GenBank/DDBJ whole genome shotgun (WGS) entry which is preliminary data.</text>
</comment>